<protein>
    <submittedName>
        <fullName evidence="2">Uncharacterized protein</fullName>
    </submittedName>
</protein>
<gene>
    <name evidence="2" type="ORF">RISW2_05665</name>
</gene>
<organism evidence="2 3">
    <name type="scientific">Roseivivax isoporae LMG 25204</name>
    <dbReference type="NCBI Taxonomy" id="1449351"/>
    <lineage>
        <taxon>Bacteria</taxon>
        <taxon>Pseudomonadati</taxon>
        <taxon>Pseudomonadota</taxon>
        <taxon>Alphaproteobacteria</taxon>
        <taxon>Rhodobacterales</taxon>
        <taxon>Roseobacteraceae</taxon>
        <taxon>Roseivivax</taxon>
    </lineage>
</organism>
<dbReference type="InterPro" id="IPR006311">
    <property type="entry name" value="TAT_signal"/>
</dbReference>
<dbReference type="Proteomes" id="UP000023430">
    <property type="component" value="Unassembled WGS sequence"/>
</dbReference>
<evidence type="ECO:0000313" key="2">
    <source>
        <dbReference type="EMBL" id="ETX28579.1"/>
    </source>
</evidence>
<keyword evidence="1" id="KW-0732">Signal</keyword>
<dbReference type="RefSeq" id="WP_043771366.1">
    <property type="nucleotide sequence ID" value="NZ_JAME01000017.1"/>
</dbReference>
<comment type="caution">
    <text evidence="2">The sequence shown here is derived from an EMBL/GenBank/DDBJ whole genome shotgun (WGS) entry which is preliminary data.</text>
</comment>
<feature type="signal peptide" evidence="1">
    <location>
        <begin position="1"/>
        <end position="28"/>
    </location>
</feature>
<dbReference type="EMBL" id="JAME01000017">
    <property type="protein sequence ID" value="ETX28579.1"/>
    <property type="molecule type" value="Genomic_DNA"/>
</dbReference>
<evidence type="ECO:0000313" key="3">
    <source>
        <dbReference type="Proteomes" id="UP000023430"/>
    </source>
</evidence>
<keyword evidence="3" id="KW-1185">Reference proteome</keyword>
<reference evidence="2 3" key="1">
    <citation type="submission" date="2014-01" db="EMBL/GenBank/DDBJ databases">
        <title>Roseivivax isoporae LMG 25204 Genome Sequencing.</title>
        <authorList>
            <person name="Lai Q."/>
            <person name="Li G."/>
            <person name="Shao Z."/>
        </authorList>
    </citation>
    <scope>NUCLEOTIDE SEQUENCE [LARGE SCALE GENOMIC DNA]</scope>
    <source>
        <strain evidence="2 3">LMG 25204</strain>
    </source>
</reference>
<dbReference type="OrthoDB" id="7667742at2"/>
<dbReference type="AlphaFoldDB" id="X7F942"/>
<sequence>MPVRLDRRAILRLAGAVLAALATGPAAARGDTLDGTVVFADGGAVPEGRLRIIAEDAAGTVTSEVEISSDGTAPRIGFTLQAAGTDEVVAWLERADGWVLARGAASVPAGAPLTVTLYAAMH</sequence>
<feature type="chain" id="PRO_5004980200" evidence="1">
    <location>
        <begin position="29"/>
        <end position="122"/>
    </location>
</feature>
<evidence type="ECO:0000256" key="1">
    <source>
        <dbReference type="SAM" id="SignalP"/>
    </source>
</evidence>
<accession>X7F942</accession>
<dbReference type="PROSITE" id="PS51318">
    <property type="entry name" value="TAT"/>
    <property type="match status" value="1"/>
</dbReference>
<dbReference type="eggNOG" id="ENOG5031TU1">
    <property type="taxonomic scope" value="Bacteria"/>
</dbReference>
<proteinExistence type="predicted"/>
<name>X7F942_9RHOB</name>